<accession>A0A432MR02</accession>
<dbReference type="Proteomes" id="UP000280296">
    <property type="component" value="Unassembled WGS sequence"/>
</dbReference>
<comment type="caution">
    <text evidence="1">The sequence shown here is derived from an EMBL/GenBank/DDBJ whole genome shotgun (WGS) entry which is preliminary data.</text>
</comment>
<keyword evidence="2" id="KW-1185">Reference proteome</keyword>
<proteinExistence type="predicted"/>
<reference evidence="1 2" key="1">
    <citation type="submission" date="2018-12" db="EMBL/GenBank/DDBJ databases">
        <authorList>
            <person name="Toschakov S.V."/>
        </authorList>
    </citation>
    <scope>NUCLEOTIDE SEQUENCE [LARGE SCALE GENOMIC DNA]</scope>
    <source>
        <strain evidence="1 2">GM2012</strain>
    </source>
</reference>
<dbReference type="OrthoDB" id="280367at2"/>
<evidence type="ECO:0000313" key="1">
    <source>
        <dbReference type="EMBL" id="RUL89689.1"/>
    </source>
</evidence>
<reference evidence="1 2" key="2">
    <citation type="submission" date="2019-01" db="EMBL/GenBank/DDBJ databases">
        <title>Tautonia sociabilis, a novel thermotolerant planctomycete of Isosphaeraceae family, isolated from a 4000 m deep subterranean habitat.</title>
        <authorList>
            <person name="Kovaleva O.L."/>
            <person name="Elcheninov A.G."/>
            <person name="Van Heerden E."/>
            <person name="Toshchakov S.V."/>
            <person name="Novikov A."/>
            <person name="Bonch-Osmolovskaya E.A."/>
            <person name="Kublanov I.V."/>
        </authorList>
    </citation>
    <scope>NUCLEOTIDE SEQUENCE [LARGE SCALE GENOMIC DNA]</scope>
    <source>
        <strain evidence="1 2">GM2012</strain>
    </source>
</reference>
<organism evidence="1 2">
    <name type="scientific">Tautonia sociabilis</name>
    <dbReference type="NCBI Taxonomy" id="2080755"/>
    <lineage>
        <taxon>Bacteria</taxon>
        <taxon>Pseudomonadati</taxon>
        <taxon>Planctomycetota</taxon>
        <taxon>Planctomycetia</taxon>
        <taxon>Isosphaerales</taxon>
        <taxon>Isosphaeraceae</taxon>
        <taxon>Tautonia</taxon>
    </lineage>
</organism>
<protein>
    <submittedName>
        <fullName evidence="1">Uncharacterized protein</fullName>
    </submittedName>
</protein>
<gene>
    <name evidence="1" type="ORF">TsocGM_00525</name>
</gene>
<dbReference type="EMBL" id="RYZH01000001">
    <property type="protein sequence ID" value="RUL89689.1"/>
    <property type="molecule type" value="Genomic_DNA"/>
</dbReference>
<name>A0A432MR02_9BACT</name>
<sequence>MPTIDESEGRLALLASGFRLVFRWLDDRWTHALELDDGSSETSLASSIEGAADPSRLVSPAFQQIHALRPADDPEAVRALLLGQVGPHHTSAAFTLRESNSGVLVSVEVADRCRSEIVALASTYAVDLPPGNLRAADPSSIRWDLSPGSLSLCFEAAPPARVGLREAGRRGVQVQAAALVSPGESTFTWSYSWMAERSR</sequence>
<evidence type="ECO:0000313" key="2">
    <source>
        <dbReference type="Proteomes" id="UP000280296"/>
    </source>
</evidence>
<dbReference type="AlphaFoldDB" id="A0A432MR02"/>
<dbReference type="RefSeq" id="WP_126723364.1">
    <property type="nucleotide sequence ID" value="NZ_RYZH01000001.1"/>
</dbReference>